<proteinExistence type="predicted"/>
<dbReference type="EMBL" id="FO082872">
    <property type="protein sequence ID" value="CCF73849.1"/>
    <property type="molecule type" value="Genomic_DNA"/>
</dbReference>
<dbReference type="OMA" id="NICTLYK"/>
<dbReference type="RefSeq" id="XP_012648458.1">
    <property type="nucleotide sequence ID" value="XM_012793004.1"/>
</dbReference>
<keyword evidence="3" id="KW-1185">Reference proteome</keyword>
<feature type="transmembrane region" description="Helical" evidence="1">
    <location>
        <begin position="122"/>
        <end position="147"/>
    </location>
</feature>
<keyword evidence="1" id="KW-0472">Membrane</keyword>
<dbReference type="GeneID" id="24424479"/>
<dbReference type="OrthoDB" id="328211at2759"/>
<dbReference type="AlphaFoldDB" id="I7JAL9"/>
<feature type="transmembrane region" description="Helical" evidence="1">
    <location>
        <begin position="273"/>
        <end position="292"/>
    </location>
</feature>
<reference evidence="2 3" key="1">
    <citation type="journal article" date="2012" name="Nucleic Acids Res.">
        <title>Sequencing of the smallest Apicomplexan genome from the human pathogen Babesia microti.</title>
        <authorList>
            <person name="Cornillot E."/>
            <person name="Hadj-Kaddour K."/>
            <person name="Dassouli A."/>
            <person name="Noel B."/>
            <person name="Ranwez V."/>
            <person name="Vacherie B."/>
            <person name="Augagneur Y."/>
            <person name="Bres V."/>
            <person name="Duclos A."/>
            <person name="Randazzo S."/>
            <person name="Carcy B."/>
            <person name="Debierre-Grockiego F."/>
            <person name="Delbecq S."/>
            <person name="Moubri-Menage K."/>
            <person name="Shams-Eldin H."/>
            <person name="Usmani-Brown S."/>
            <person name="Bringaud F."/>
            <person name="Wincker P."/>
            <person name="Vivares C.P."/>
            <person name="Schwarz R.T."/>
            <person name="Schetters T.P."/>
            <person name="Krause P.J."/>
            <person name="Gorenflot A."/>
            <person name="Berry V."/>
            <person name="Barbe V."/>
            <person name="Ben Mamoun C."/>
        </authorList>
    </citation>
    <scope>NUCLEOTIDE SEQUENCE [LARGE SCALE GENOMIC DNA]</scope>
    <source>
        <strain evidence="2 3">RI</strain>
    </source>
</reference>
<accession>I7JAL9</accession>
<dbReference type="VEuPathDB" id="PiroplasmaDB:BMR1_02g03485"/>
<feature type="transmembrane region" description="Helical" evidence="1">
    <location>
        <begin position="28"/>
        <end position="51"/>
    </location>
</feature>
<sequence>MIIKTTKHAFGGLKFNWNRRLYVWRASFYYNVVSVLLSLGILFTFTFHYLLKRFSFFVNYSCSSKSIRTMTLYILIVMIITGCILITSLVLGRVCNIFSNYTLTDFMSTGKWLDRIGFTVKWFPWLIALLMFLWLILLCISIAWIFINPHHWCSDRWVDEAVSSVVNCRLIYSTDPSCVVDSIDYNYRKVRECNSPDTLESKSFLLFAKKTPEDTCSVTNRTVCDAYKSIISGKKDIDWTHRDLIGCAGSSAKRVEDYMDFENSSDLYKYTQLFAIIGSVVYAIIVGFFIFLKNVTEFDAMFYQPKDPNESLFFKIIRPFTPWSN</sequence>
<dbReference type="Proteomes" id="UP000002899">
    <property type="component" value="Chromosome II"/>
</dbReference>
<evidence type="ECO:0000313" key="2">
    <source>
        <dbReference type="EMBL" id="CCF73849.1"/>
    </source>
</evidence>
<dbReference type="KEGG" id="bmic:BMR1_02g03485"/>
<reference evidence="2 3" key="3">
    <citation type="journal article" date="2016" name="Sci. Rep.">
        <title>Genome-wide diversity and gene expression profiling of Babesia microti isolates identify polymorphic genes that mediate host-pathogen interactions.</title>
        <authorList>
            <person name="Silva J.C."/>
            <person name="Cornillot E."/>
            <person name="McCracken C."/>
            <person name="Usmani-Brown S."/>
            <person name="Dwivedi A."/>
            <person name="Ifeonu O.O."/>
            <person name="Crabtree J."/>
            <person name="Gotia H.T."/>
            <person name="Virji A.Z."/>
            <person name="Reynes C."/>
            <person name="Colinge J."/>
            <person name="Kumar V."/>
            <person name="Lawres L."/>
            <person name="Pazzi J.E."/>
            <person name="Pablo J.V."/>
            <person name="Hung C."/>
            <person name="Brancato J."/>
            <person name="Kumari P."/>
            <person name="Orvis J."/>
            <person name="Tretina K."/>
            <person name="Chibucos M."/>
            <person name="Ott S."/>
            <person name="Sadzewicz L."/>
            <person name="Sengamalay N."/>
            <person name="Shetty A.C."/>
            <person name="Su Q."/>
            <person name="Tallon L."/>
            <person name="Fraser C.M."/>
            <person name="Frutos R."/>
            <person name="Molina D.M."/>
            <person name="Krause P.J."/>
            <person name="Ben Mamoun C."/>
        </authorList>
    </citation>
    <scope>NUCLEOTIDE SEQUENCE [LARGE SCALE GENOMIC DNA]</scope>
    <source>
        <strain evidence="2 3">RI</strain>
    </source>
</reference>
<organism evidence="2 3">
    <name type="scientific">Babesia microti (strain RI)</name>
    <dbReference type="NCBI Taxonomy" id="1133968"/>
    <lineage>
        <taxon>Eukaryota</taxon>
        <taxon>Sar</taxon>
        <taxon>Alveolata</taxon>
        <taxon>Apicomplexa</taxon>
        <taxon>Aconoidasida</taxon>
        <taxon>Piroplasmida</taxon>
        <taxon>Babesiidae</taxon>
        <taxon>Babesia</taxon>
    </lineage>
</organism>
<evidence type="ECO:0000313" key="3">
    <source>
        <dbReference type="Proteomes" id="UP000002899"/>
    </source>
</evidence>
<feature type="transmembrane region" description="Helical" evidence="1">
    <location>
        <begin position="72"/>
        <end position="91"/>
    </location>
</feature>
<name>I7JAL9_BABMR</name>
<keyword evidence="1" id="KW-0812">Transmembrane</keyword>
<reference evidence="2 3" key="2">
    <citation type="journal article" date="2013" name="PLoS ONE">
        <title>Whole genome mapping and re-organization of the nuclear and mitochondrial genomes of Babesia microti isolates.</title>
        <authorList>
            <person name="Cornillot E."/>
            <person name="Dassouli A."/>
            <person name="Garg A."/>
            <person name="Pachikara N."/>
            <person name="Randazzo S."/>
            <person name="Depoix D."/>
            <person name="Carcy B."/>
            <person name="Delbecq S."/>
            <person name="Frutos R."/>
            <person name="Silva J.C."/>
            <person name="Sutton R."/>
            <person name="Krause P.J."/>
            <person name="Mamoun C.B."/>
        </authorList>
    </citation>
    <scope>NUCLEOTIDE SEQUENCE [LARGE SCALE GENOMIC DNA]</scope>
    <source>
        <strain evidence="2 3">RI</strain>
    </source>
</reference>
<keyword evidence="1" id="KW-1133">Transmembrane helix</keyword>
<evidence type="ECO:0000256" key="1">
    <source>
        <dbReference type="SAM" id="Phobius"/>
    </source>
</evidence>
<protein>
    <submittedName>
        <fullName evidence="2">Uncharacterized protein</fullName>
    </submittedName>
</protein>